<reference evidence="1 2" key="1">
    <citation type="submission" date="2023-07" db="EMBL/GenBank/DDBJ databases">
        <authorList>
            <person name="Kim M.K."/>
        </authorList>
    </citation>
    <scope>NUCLEOTIDE SEQUENCE [LARGE SCALE GENOMIC DNA]</scope>
    <source>
        <strain evidence="1 2">KR1UV-12</strain>
    </source>
</reference>
<dbReference type="EMBL" id="JAUUDS010000001">
    <property type="protein sequence ID" value="MDP1026467.1"/>
    <property type="molecule type" value="Genomic_DNA"/>
</dbReference>
<proteinExistence type="predicted"/>
<organism evidence="1 2">
    <name type="scientific">Sphingomonas aurea</name>
    <dbReference type="NCBI Taxonomy" id="3063994"/>
    <lineage>
        <taxon>Bacteria</taxon>
        <taxon>Pseudomonadati</taxon>
        <taxon>Pseudomonadota</taxon>
        <taxon>Alphaproteobacteria</taxon>
        <taxon>Sphingomonadales</taxon>
        <taxon>Sphingomonadaceae</taxon>
        <taxon>Sphingomonas</taxon>
    </lineage>
</organism>
<gene>
    <name evidence="1" type="ORF">Q5H91_04520</name>
</gene>
<dbReference type="Proteomes" id="UP001230685">
    <property type="component" value="Unassembled WGS sequence"/>
</dbReference>
<dbReference type="RefSeq" id="WP_305172025.1">
    <property type="nucleotide sequence ID" value="NZ_JAUUDS010000001.1"/>
</dbReference>
<comment type="caution">
    <text evidence="1">The sequence shown here is derived from an EMBL/GenBank/DDBJ whole genome shotgun (WGS) entry which is preliminary data.</text>
</comment>
<dbReference type="CDD" id="cd07067">
    <property type="entry name" value="HP_PGM_like"/>
    <property type="match status" value="1"/>
</dbReference>
<dbReference type="InterPro" id="IPR029033">
    <property type="entry name" value="His_PPase_superfam"/>
</dbReference>
<evidence type="ECO:0000313" key="1">
    <source>
        <dbReference type="EMBL" id="MDP1026467.1"/>
    </source>
</evidence>
<dbReference type="PANTHER" id="PTHR48100">
    <property type="entry name" value="BROAD-SPECIFICITY PHOSPHATASE YOR283W-RELATED"/>
    <property type="match status" value="1"/>
</dbReference>
<evidence type="ECO:0000313" key="2">
    <source>
        <dbReference type="Proteomes" id="UP001230685"/>
    </source>
</evidence>
<dbReference type="SUPFAM" id="SSF53254">
    <property type="entry name" value="Phosphoglycerate mutase-like"/>
    <property type="match status" value="1"/>
</dbReference>
<dbReference type="InterPro" id="IPR013078">
    <property type="entry name" value="His_Pase_superF_clade-1"/>
</dbReference>
<protein>
    <submittedName>
        <fullName evidence="1">Histidine phosphatase family protein</fullName>
    </submittedName>
</protein>
<name>A0ABT9EI06_9SPHN</name>
<sequence>MTASVLLIRHAAHVHLDRCLSGRMPGVPLSEVGHAQAAALGAALADEGLTAVECSPLDRTRETAAAIASAAGLGEPRAAEALVEIDLGDWTGRAFGSFGDDPAWRDWNAHRGTARIPGGETMAEAQGRIVGYLEQIGRERSGETIALVTHSDMIRAAVAHVLGLSLDHLLRFDVGPASVSRVVIGDWGARLVSLNERLGDVR</sequence>
<accession>A0ABT9EI06</accession>
<dbReference type="PANTHER" id="PTHR48100:SF59">
    <property type="entry name" value="ADENOSYLCOBALAMIN_ALPHA-RIBAZOLE PHOSPHATASE"/>
    <property type="match status" value="1"/>
</dbReference>
<dbReference type="Gene3D" id="3.40.50.1240">
    <property type="entry name" value="Phosphoglycerate mutase-like"/>
    <property type="match status" value="1"/>
</dbReference>
<dbReference type="Pfam" id="PF00300">
    <property type="entry name" value="His_Phos_1"/>
    <property type="match status" value="1"/>
</dbReference>
<dbReference type="SMART" id="SM00855">
    <property type="entry name" value="PGAM"/>
    <property type="match status" value="1"/>
</dbReference>
<keyword evidence="2" id="KW-1185">Reference proteome</keyword>
<dbReference type="InterPro" id="IPR050275">
    <property type="entry name" value="PGM_Phosphatase"/>
</dbReference>